<feature type="compositionally biased region" description="Basic residues" evidence="1">
    <location>
        <begin position="476"/>
        <end position="494"/>
    </location>
</feature>
<feature type="domain" description="PhoD-like phosphatase metallophosphatase" evidence="2">
    <location>
        <begin position="1"/>
        <end position="372"/>
    </location>
</feature>
<protein>
    <recommendedName>
        <fullName evidence="2">PhoD-like phosphatase metallophosphatase domain-containing protein</fullName>
    </recommendedName>
</protein>
<dbReference type="PANTHER" id="PTHR43606:SF2">
    <property type="entry name" value="ALKALINE PHOSPHATASE FAMILY PROTEIN (AFU_ORTHOLOGUE AFUA_5G03860)"/>
    <property type="match status" value="1"/>
</dbReference>
<name>A0A7S2KJ98_9STRA</name>
<dbReference type="AlphaFoldDB" id="A0A7S2KJ98"/>
<feature type="region of interest" description="Disordered" evidence="1">
    <location>
        <begin position="26"/>
        <end position="50"/>
    </location>
</feature>
<reference evidence="3" key="1">
    <citation type="submission" date="2021-01" db="EMBL/GenBank/DDBJ databases">
        <authorList>
            <person name="Corre E."/>
            <person name="Pelletier E."/>
            <person name="Niang G."/>
            <person name="Scheremetjew M."/>
            <person name="Finn R."/>
            <person name="Kale V."/>
            <person name="Holt S."/>
            <person name="Cochrane G."/>
            <person name="Meng A."/>
            <person name="Brown T."/>
            <person name="Cohen L."/>
        </authorList>
    </citation>
    <scope>NUCLEOTIDE SEQUENCE</scope>
    <source>
        <strain evidence="3">B650</strain>
    </source>
</reference>
<feature type="compositionally biased region" description="Basic and acidic residues" evidence="1">
    <location>
        <begin position="465"/>
        <end position="475"/>
    </location>
</feature>
<evidence type="ECO:0000259" key="2">
    <source>
        <dbReference type="Pfam" id="PF09423"/>
    </source>
</evidence>
<accession>A0A7S2KJ98</accession>
<dbReference type="PANTHER" id="PTHR43606">
    <property type="entry name" value="PHOSPHATASE, PUTATIVE (AFU_ORTHOLOGUE AFUA_6G08710)-RELATED"/>
    <property type="match status" value="1"/>
</dbReference>
<gene>
    <name evidence="3" type="ORF">LDAN0321_LOCUS9326</name>
</gene>
<dbReference type="SUPFAM" id="SSF56300">
    <property type="entry name" value="Metallo-dependent phosphatases"/>
    <property type="match status" value="1"/>
</dbReference>
<sequence>MMATWDDHELTNNAYGMGTYETTGGENHEEVCSANSTSPDADKRAAGCDRDEGPADVRYNNAARGYMEWMPLRRGPGTMGVITYTSLTQVIEWGDLATFVTFDTRVTARSAEPTLASVFAEFGAAYVWNNVTAYFDETSVEKQTFDGVAASVKAKINDPQFSMIGEEQTDFLQDVFKKSKKSGKPWQIFAAATMMGPNVPPNMYTMSANAPTESQADVQTYMEGLLASSSAGLFRAAAAMANTQTTWNRDDWNGFGHERAQILDVCKNDANNAIILGGDLHDSWAWTLYEGGNMTGTPVAVNLGAPGVTSPGWGPYLYPAISPIEGLLGGPDGVYDFISDGFEDVNPGLVYGSTKDKGFFAVKATKETHTTEYFHVDAVNTVSDYATARSSSEGITSDFYCGASLITYAGEQGSLEKQADCGVITFSAERPAEWSISVPASFMSGEGKKGKGKPLVNCGGNACIVKKDGKQGKSKTDKKKTKKGKKKKGKKGKK</sequence>
<evidence type="ECO:0000256" key="1">
    <source>
        <dbReference type="SAM" id="MobiDB-lite"/>
    </source>
</evidence>
<dbReference type="InterPro" id="IPR052900">
    <property type="entry name" value="Phospholipid_Metab_Enz"/>
</dbReference>
<organism evidence="3">
    <name type="scientific">Leptocylindrus danicus</name>
    <dbReference type="NCBI Taxonomy" id="163516"/>
    <lineage>
        <taxon>Eukaryota</taxon>
        <taxon>Sar</taxon>
        <taxon>Stramenopiles</taxon>
        <taxon>Ochrophyta</taxon>
        <taxon>Bacillariophyta</taxon>
        <taxon>Coscinodiscophyceae</taxon>
        <taxon>Chaetocerotophycidae</taxon>
        <taxon>Leptocylindrales</taxon>
        <taxon>Leptocylindraceae</taxon>
        <taxon>Leptocylindrus</taxon>
    </lineage>
</organism>
<dbReference type="InterPro" id="IPR038607">
    <property type="entry name" value="PhoD-like_sf"/>
</dbReference>
<evidence type="ECO:0000313" key="3">
    <source>
        <dbReference type="EMBL" id="CAD9577280.1"/>
    </source>
</evidence>
<dbReference type="Gene3D" id="3.60.21.70">
    <property type="entry name" value="PhoD-like phosphatase"/>
    <property type="match status" value="1"/>
</dbReference>
<dbReference type="EMBL" id="HBGY01014410">
    <property type="protein sequence ID" value="CAD9577280.1"/>
    <property type="molecule type" value="Transcribed_RNA"/>
</dbReference>
<dbReference type="Pfam" id="PF09423">
    <property type="entry name" value="PhoD"/>
    <property type="match status" value="1"/>
</dbReference>
<feature type="region of interest" description="Disordered" evidence="1">
    <location>
        <begin position="465"/>
        <end position="494"/>
    </location>
</feature>
<feature type="compositionally biased region" description="Basic and acidic residues" evidence="1">
    <location>
        <begin position="40"/>
        <end position="50"/>
    </location>
</feature>
<dbReference type="InterPro" id="IPR029052">
    <property type="entry name" value="Metallo-depent_PP-like"/>
</dbReference>
<dbReference type="InterPro" id="IPR018946">
    <property type="entry name" value="PhoD-like_MPP"/>
</dbReference>
<proteinExistence type="predicted"/>